<evidence type="ECO:0000256" key="6">
    <source>
        <dbReference type="PROSITE-ProRule" id="PRU00076"/>
    </source>
</evidence>
<evidence type="ECO:0000313" key="12">
    <source>
        <dbReference type="Proteomes" id="UP000683360"/>
    </source>
</evidence>
<dbReference type="FunFam" id="2.10.25.10:FF:000240">
    <property type="entry name" value="Vitamin K-dependent protein S"/>
    <property type="match status" value="2"/>
</dbReference>
<dbReference type="InterPro" id="IPR009030">
    <property type="entry name" value="Growth_fac_rcpt_cys_sf"/>
</dbReference>
<dbReference type="CDD" id="cd00054">
    <property type="entry name" value="EGF_CA"/>
    <property type="match status" value="6"/>
</dbReference>
<evidence type="ECO:0000256" key="5">
    <source>
        <dbReference type="ARBA" id="ARBA00023180"/>
    </source>
</evidence>
<dbReference type="InterPro" id="IPR001881">
    <property type="entry name" value="EGF-like_Ca-bd_dom"/>
</dbReference>
<dbReference type="PROSITE" id="PS00010">
    <property type="entry name" value="ASX_HYDROXYL"/>
    <property type="match status" value="3"/>
</dbReference>
<keyword evidence="7" id="KW-0175">Coiled coil</keyword>
<dbReference type="GO" id="GO:0005509">
    <property type="term" value="F:calcium ion binding"/>
    <property type="evidence" value="ECO:0007669"/>
    <property type="project" value="InterPro"/>
</dbReference>
<keyword evidence="4 6" id="KW-1015">Disulfide bond</keyword>
<dbReference type="InterPro" id="IPR003598">
    <property type="entry name" value="Ig_sub2"/>
</dbReference>
<accession>A0A8S3TBY5</accession>
<evidence type="ECO:0000259" key="9">
    <source>
        <dbReference type="PROSITE" id="PS50026"/>
    </source>
</evidence>
<reference evidence="11" key="1">
    <citation type="submission" date="2021-03" db="EMBL/GenBank/DDBJ databases">
        <authorList>
            <person name="Bekaert M."/>
        </authorList>
    </citation>
    <scope>NUCLEOTIDE SEQUENCE</scope>
</reference>
<dbReference type="PANTHER" id="PTHR24050">
    <property type="entry name" value="PA14 DOMAIN-CONTAINING PROTEIN"/>
    <property type="match status" value="1"/>
</dbReference>
<feature type="disulfide bond" evidence="6">
    <location>
        <begin position="72"/>
        <end position="81"/>
    </location>
</feature>
<dbReference type="PANTHER" id="PTHR24050:SF26">
    <property type="entry name" value="FIBULIN-5"/>
    <property type="match status" value="1"/>
</dbReference>
<dbReference type="FunFam" id="2.10.25.10:FF:000010">
    <property type="entry name" value="Pro-epidermal growth factor"/>
    <property type="match status" value="1"/>
</dbReference>
<feature type="transmembrane region" description="Helical" evidence="8">
    <location>
        <begin position="1719"/>
        <end position="1744"/>
    </location>
</feature>
<keyword evidence="3" id="KW-0677">Repeat</keyword>
<dbReference type="PROSITE" id="PS01187">
    <property type="entry name" value="EGF_CA"/>
    <property type="match status" value="3"/>
</dbReference>
<feature type="domain" description="EGF-like" evidence="9">
    <location>
        <begin position="48"/>
        <end position="82"/>
    </location>
</feature>
<keyword evidence="8" id="KW-0812">Transmembrane</keyword>
<keyword evidence="8" id="KW-0472">Membrane</keyword>
<dbReference type="SUPFAM" id="SSF57196">
    <property type="entry name" value="EGF/Laminin"/>
    <property type="match status" value="3"/>
</dbReference>
<dbReference type="SUPFAM" id="SSF57184">
    <property type="entry name" value="Growth factor receptor domain"/>
    <property type="match status" value="1"/>
</dbReference>
<dbReference type="Gene3D" id="1.20.120.330">
    <property type="entry name" value="Nucleotidyltransferases domain 2"/>
    <property type="match status" value="1"/>
</dbReference>
<comment type="caution">
    <text evidence="6">Lacks conserved residue(s) required for the propagation of feature annotation.</text>
</comment>
<keyword evidence="8" id="KW-1133">Transmembrane helix</keyword>
<evidence type="ECO:0000256" key="4">
    <source>
        <dbReference type="ARBA" id="ARBA00023157"/>
    </source>
</evidence>
<dbReference type="PROSITE" id="PS01186">
    <property type="entry name" value="EGF_2"/>
    <property type="match status" value="6"/>
</dbReference>
<name>A0A8S3TBY5_MYTED</name>
<sequence length="1779" mass="199189">MLSAYRIHFYSFSEAGYCDFYKACSQVKYTSQKYTESCSFWKWEDVRNIAICNGSTTCQNGGTCTTPNYCTCIPGFASPNCEDIDECSLQNGGCDQNCANTHGSFECSCDRGYLLQNDNKTCIDINECLNKNGDCEQICRNTNGSFHCRCRDGFVLLSDGKTCTDKNECIFSNGGCSQICVNDYESHHCECSPGFKLEDDGQSCSDEDNCIGVNCLNGGSCIDNTGSYSCKCPAGFEDHHCGKDVNECLFVNGGCEDICVNDIGSYHCNCSGGTILAENGYACEGDLALPVSVSGVEVISMNSNFELKYGLLKYKEHHGIPLANNRTTNCFYFETTPKDVRHLFNAFLPTLFDSMTSALPNWVQFTNNETGAFSVTDLKTDLFTGSEMDTLTECKGAPLIKNNKYSLFRFGTNMAISIFENEITIPDSISGQKFCLIIDICQDNGGTAFFIVPPESADFLQKFEFFELLNQEYGVKFRPVGIGLSLSKQINVQDRRTHVEVWNGDNLIQYPVFKFANVWLQSYVDYKLEEGIFSLDITGSTQILLSTPSLQTLLTGIFVDEWAGLIEFKDFSATPSLKFQLFKQEIVIQLKDIVTASLDMYFSVGGQIERQWCGTTANPEGIFVSFMINANPFKDVPLLKSWGFNANAPALLERFTVKITDIIIEAGQDMTGAVVVSLDELKVLLSSFNQMLTNVEQSGNMKYAVETIEKIWKTFKEDLKKKGQDILDQLEYNQSSFARKISQLIKNEQSLIGHNIDSLISKTRNQVFTLVSKHSGFGMKFSVDFTLMKLGFGQLDVEMVYSVDRLSQCSKFKKVYELLKGEPSVNFIGRITTRRKLGFFVTKEIGGYVSLACSMISNKFIFQYGAHVAVLGMKASGEIIISENTMTIQFEGSVWDAFYARIVMVTPLGKDWYDLSFSVTGELLAKQGETDFGGSYMDGIRRMAKNIGEEANKRLNFAKDKLTDAQNSLSSAQDTIEGAQNEVQKGNVAFDLAVKSMDNAKEKLEAAKGPFEEALEVLKKAQKNVDNICKIRSCPDICIAGPYWATCKGSWGIKYPCLKWSNCLFRIPDAFCHLANIACNAIRVIAYVALEAAKIFVRIPMLAFDAAKTLVSVAQFIVDKSRVTLLLAEGVLELAKVGLEVVKGALEIAKIGLETIKFILEAALHVFDLIIRYGVQSLIDVKKCKFELELSTSDKATFDVSCQVKAFNLNWHTFRLEYDFRHPFVSMLRIAKSTVATLLEMIGDIFGKRKKRDISFQTMANLHHILQLHKRDTTNKSDNLQFEAEYTNSTSHIFTDDLNQHSNSKSQNRIEYFRVSCASFTRFHSFLLEATDTLVSLTNESTAVLDNMNPIQISPENSKILDISKQNVTLESLGINPEYALREFNLTVEELQESVNNTLNNTADDPYMNEITKSSQFAADVLSEQMTDAESISVITHWTFGMQNYSQEYFEESKCIGLEDCMLFSLSQLYDIFTDVSVQGVEESREIISSLEEQISDIIQNTTRSVRDSYRLSSQIVENLYKLNESNMYCSRAPEITDQMKDQRVFTGSSVYMVCNVTGNPNPLIRWYHNDVFLPEHTKEQITLYNVSAEHEGLYKCEAENVVTSVLSKPAAVFNAILEHFIMKLPTNVYHASTYYQPHNNRRSCLQCNTGYFTLEKGSQWQSDCKDIDECQTTQSLCEHKCINTNGTYVCSCSSGFSLNSDGKTCTVVDSNGALAVKVVAGVVTGLAIIIAVLIVVIKFKLYLKFRTSRSKKHILTDNQFSEHNQMYEVSSGAKTGKQ</sequence>
<evidence type="ECO:0000256" key="3">
    <source>
        <dbReference type="ARBA" id="ARBA00022737"/>
    </source>
</evidence>
<dbReference type="SMART" id="SM00181">
    <property type="entry name" value="EGF"/>
    <property type="match status" value="7"/>
</dbReference>
<dbReference type="Pfam" id="PF14670">
    <property type="entry name" value="FXa_inhibition"/>
    <property type="match status" value="3"/>
</dbReference>
<feature type="domain" description="EGF-like" evidence="9">
    <location>
        <begin position="206"/>
        <end position="242"/>
    </location>
</feature>
<dbReference type="InterPro" id="IPR013783">
    <property type="entry name" value="Ig-like_fold"/>
</dbReference>
<comment type="caution">
    <text evidence="11">The sequence shown here is derived from an EMBL/GenBank/DDBJ whole genome shotgun (WGS) entry which is preliminary data.</text>
</comment>
<dbReference type="EMBL" id="CAJPWZ010002131">
    <property type="protein sequence ID" value="CAG2231090.1"/>
    <property type="molecule type" value="Genomic_DNA"/>
</dbReference>
<dbReference type="Gene3D" id="2.10.25.10">
    <property type="entry name" value="Laminin"/>
    <property type="match status" value="7"/>
</dbReference>
<organism evidence="11 12">
    <name type="scientific">Mytilus edulis</name>
    <name type="common">Blue mussel</name>
    <dbReference type="NCBI Taxonomy" id="6550"/>
    <lineage>
        <taxon>Eukaryota</taxon>
        <taxon>Metazoa</taxon>
        <taxon>Spiralia</taxon>
        <taxon>Lophotrochozoa</taxon>
        <taxon>Mollusca</taxon>
        <taxon>Bivalvia</taxon>
        <taxon>Autobranchia</taxon>
        <taxon>Pteriomorphia</taxon>
        <taxon>Mytilida</taxon>
        <taxon>Mytiloidea</taxon>
        <taxon>Mytilidae</taxon>
        <taxon>Mytilinae</taxon>
        <taxon>Mytilus</taxon>
    </lineage>
</organism>
<feature type="domain" description="EGF-like" evidence="9">
    <location>
        <begin position="1667"/>
        <end position="1707"/>
    </location>
</feature>
<dbReference type="Gene3D" id="2.60.40.10">
    <property type="entry name" value="Immunoglobulins"/>
    <property type="match status" value="1"/>
</dbReference>
<dbReference type="Pfam" id="PF07645">
    <property type="entry name" value="EGF_CA"/>
    <property type="match status" value="2"/>
</dbReference>
<dbReference type="SUPFAM" id="SSF48726">
    <property type="entry name" value="Immunoglobulin"/>
    <property type="match status" value="1"/>
</dbReference>
<evidence type="ECO:0000313" key="11">
    <source>
        <dbReference type="EMBL" id="CAG2231090.1"/>
    </source>
</evidence>
<keyword evidence="12" id="KW-1185">Reference proteome</keyword>
<dbReference type="SMART" id="SM00408">
    <property type="entry name" value="IGc2"/>
    <property type="match status" value="1"/>
</dbReference>
<dbReference type="InterPro" id="IPR036179">
    <property type="entry name" value="Ig-like_dom_sf"/>
</dbReference>
<dbReference type="InterPro" id="IPR052235">
    <property type="entry name" value="Nephronectin_domain"/>
</dbReference>
<evidence type="ECO:0000256" key="7">
    <source>
        <dbReference type="SAM" id="Coils"/>
    </source>
</evidence>
<feature type="coiled-coil region" evidence="7">
    <location>
        <begin position="948"/>
        <end position="982"/>
    </location>
</feature>
<dbReference type="InterPro" id="IPR000152">
    <property type="entry name" value="EGF-type_Asp/Asn_hydroxyl_site"/>
</dbReference>
<evidence type="ECO:0000256" key="8">
    <source>
        <dbReference type="SAM" id="Phobius"/>
    </source>
</evidence>
<dbReference type="PROSITE" id="PS50835">
    <property type="entry name" value="IG_LIKE"/>
    <property type="match status" value="1"/>
</dbReference>
<dbReference type="SMART" id="SM00409">
    <property type="entry name" value="IG"/>
    <property type="match status" value="1"/>
</dbReference>
<feature type="disulfide bond" evidence="6">
    <location>
        <begin position="232"/>
        <end position="241"/>
    </location>
</feature>
<dbReference type="PROSITE" id="PS50026">
    <property type="entry name" value="EGF_3"/>
    <property type="match status" value="3"/>
</dbReference>
<dbReference type="Proteomes" id="UP000683360">
    <property type="component" value="Unassembled WGS sequence"/>
</dbReference>
<dbReference type="InterPro" id="IPR003599">
    <property type="entry name" value="Ig_sub"/>
</dbReference>
<dbReference type="InterPro" id="IPR013032">
    <property type="entry name" value="EGF-like_CS"/>
</dbReference>
<proteinExistence type="predicted"/>
<dbReference type="Pfam" id="PF12661">
    <property type="entry name" value="hEGF"/>
    <property type="match status" value="1"/>
</dbReference>
<evidence type="ECO:0000256" key="2">
    <source>
        <dbReference type="ARBA" id="ARBA00022729"/>
    </source>
</evidence>
<dbReference type="InterPro" id="IPR000742">
    <property type="entry name" value="EGF"/>
</dbReference>
<evidence type="ECO:0000256" key="1">
    <source>
        <dbReference type="ARBA" id="ARBA00022536"/>
    </source>
</evidence>
<keyword evidence="2" id="KW-0732">Signal</keyword>
<gene>
    <name evidence="11" type="ORF">MEDL_43862</name>
</gene>
<dbReference type="SMART" id="SM00179">
    <property type="entry name" value="EGF_CA"/>
    <property type="match status" value="6"/>
</dbReference>
<evidence type="ECO:0000259" key="10">
    <source>
        <dbReference type="PROSITE" id="PS50835"/>
    </source>
</evidence>
<dbReference type="InterPro" id="IPR049883">
    <property type="entry name" value="NOTCH1_EGF-like"/>
</dbReference>
<keyword evidence="1 6" id="KW-0245">EGF-like domain</keyword>
<dbReference type="InterPro" id="IPR007110">
    <property type="entry name" value="Ig-like_dom"/>
</dbReference>
<keyword evidence="5" id="KW-0325">Glycoprotein</keyword>
<dbReference type="Pfam" id="PF13895">
    <property type="entry name" value="Ig_2"/>
    <property type="match status" value="1"/>
</dbReference>
<protein>
    <submittedName>
        <fullName evidence="11">Matrilin-2,Fibulin-5,Signal peptide, CUB and EGF-like domain-containing protein 1</fullName>
    </submittedName>
</protein>
<feature type="domain" description="Ig-like" evidence="10">
    <location>
        <begin position="1534"/>
        <end position="1608"/>
    </location>
</feature>
<dbReference type="OrthoDB" id="6144292at2759"/>
<dbReference type="InterPro" id="IPR018097">
    <property type="entry name" value="EGF_Ca-bd_CS"/>
</dbReference>